<evidence type="ECO:0000313" key="2">
    <source>
        <dbReference type="EMBL" id="KTB29235.1"/>
    </source>
</evidence>
<feature type="compositionally biased region" description="Acidic residues" evidence="1">
    <location>
        <begin position="12"/>
        <end position="29"/>
    </location>
</feature>
<accession>A0A0W0EYU5</accession>
<feature type="compositionally biased region" description="Low complexity" evidence="1">
    <location>
        <begin position="42"/>
        <end position="53"/>
    </location>
</feature>
<gene>
    <name evidence="2" type="ORF">WG66_18187</name>
</gene>
<reference evidence="2 3" key="1">
    <citation type="submission" date="2015-12" db="EMBL/GenBank/DDBJ databases">
        <title>Draft genome sequence of Moniliophthora roreri, the causal agent of frosty pod rot of cacao.</title>
        <authorList>
            <person name="Aime M.C."/>
            <person name="Diaz-Valderrama J.R."/>
            <person name="Kijpornyongpan T."/>
            <person name="Phillips-Mora W."/>
        </authorList>
    </citation>
    <scope>NUCLEOTIDE SEQUENCE [LARGE SCALE GENOMIC DNA]</scope>
    <source>
        <strain evidence="2 3">MCA 2952</strain>
    </source>
</reference>
<dbReference type="Proteomes" id="UP000054988">
    <property type="component" value="Unassembled WGS sequence"/>
</dbReference>
<organism evidence="2 3">
    <name type="scientific">Moniliophthora roreri</name>
    <name type="common">Frosty pod rot fungus</name>
    <name type="synonym">Monilia roreri</name>
    <dbReference type="NCBI Taxonomy" id="221103"/>
    <lineage>
        <taxon>Eukaryota</taxon>
        <taxon>Fungi</taxon>
        <taxon>Dikarya</taxon>
        <taxon>Basidiomycota</taxon>
        <taxon>Agaricomycotina</taxon>
        <taxon>Agaricomycetes</taxon>
        <taxon>Agaricomycetidae</taxon>
        <taxon>Agaricales</taxon>
        <taxon>Marasmiineae</taxon>
        <taxon>Marasmiaceae</taxon>
        <taxon>Moniliophthora</taxon>
    </lineage>
</organism>
<dbReference type="AlphaFoldDB" id="A0A0W0EYU5"/>
<evidence type="ECO:0000313" key="3">
    <source>
        <dbReference type="Proteomes" id="UP000054988"/>
    </source>
</evidence>
<feature type="compositionally biased region" description="Low complexity" evidence="1">
    <location>
        <begin position="210"/>
        <end position="221"/>
    </location>
</feature>
<feature type="compositionally biased region" description="Polar residues" evidence="1">
    <location>
        <begin position="382"/>
        <end position="399"/>
    </location>
</feature>
<feature type="region of interest" description="Disordered" evidence="1">
    <location>
        <begin position="375"/>
        <end position="405"/>
    </location>
</feature>
<sequence length="506" mass="55856">MNEDELARGFSDEEEVEEDELLATSDPEEAGPPSKCLKGMQKSARSRAPAAVAKKPKPTPSRAKTVCPKQTSLSTPIEDKEPIHMVLPSQCRIFLLTYLIGLVVYIPIPGGSSLCKTILPDANFKELTTLVYSIMECEEFACKPDLEYKLGNPNSKSQPIWLQMEDDWKGCVEDAILSVKKKKQPEHVYILVSELYLNLLAAALKKHQKSSSTQPSTSKPSGGKKKKANAQILDLEQVSDANNDDESGSKDQMQKEKEFIGMLKKKLGKCQMCGKEVMCKVGLGSQHVCLMINQLQRWAAALANGTYGVTLHTPPRNNLFPEFHRSGPSIIPVMPALPPPPPPPSAANPDSQVAAAMTPLLLCLVDRVLPPSPSTYPVSPTQQFHTTESSITHLPSSNGPDDDSNPYSEIASFLAALHEKHPRWNLNNFIDVFKSKDFYNIDKLFKLTIGQLTSSEFGLSMGNAHFLLERITKEMKDVDKCQRTVTSIPYIYSECLNHPLAIIGVI</sequence>
<feature type="region of interest" description="Disordered" evidence="1">
    <location>
        <begin position="208"/>
        <end position="255"/>
    </location>
</feature>
<proteinExistence type="predicted"/>
<comment type="caution">
    <text evidence="2">The sequence shown here is derived from an EMBL/GenBank/DDBJ whole genome shotgun (WGS) entry which is preliminary data.</text>
</comment>
<feature type="compositionally biased region" description="Basic and acidic residues" evidence="1">
    <location>
        <begin position="1"/>
        <end position="11"/>
    </location>
</feature>
<name>A0A0W0EYU5_MONRR</name>
<evidence type="ECO:0000256" key="1">
    <source>
        <dbReference type="SAM" id="MobiDB-lite"/>
    </source>
</evidence>
<protein>
    <submittedName>
        <fullName evidence="2">Uncharacterized protein</fullName>
    </submittedName>
</protein>
<feature type="region of interest" description="Disordered" evidence="1">
    <location>
        <begin position="1"/>
        <end position="72"/>
    </location>
</feature>
<dbReference type="EMBL" id="LATX01002442">
    <property type="protein sequence ID" value="KTB29235.1"/>
    <property type="molecule type" value="Genomic_DNA"/>
</dbReference>